<dbReference type="SUPFAM" id="SSF50978">
    <property type="entry name" value="WD40 repeat-like"/>
    <property type="match status" value="1"/>
</dbReference>
<feature type="region of interest" description="Disordered" evidence="3">
    <location>
        <begin position="1"/>
        <end position="59"/>
    </location>
</feature>
<dbReference type="eggNOG" id="KOG2695">
    <property type="taxonomic scope" value="Eukaryota"/>
</dbReference>
<evidence type="ECO:0000256" key="1">
    <source>
        <dbReference type="ARBA" id="ARBA00022574"/>
    </source>
</evidence>
<organism evidence="4 5">
    <name type="scientific">Coprinopsis cinerea (strain Okayama-7 / 130 / ATCC MYA-4618 / FGSC 9003)</name>
    <name type="common">Inky cap fungus</name>
    <name type="synonym">Hormographiella aspergillata</name>
    <dbReference type="NCBI Taxonomy" id="240176"/>
    <lineage>
        <taxon>Eukaryota</taxon>
        <taxon>Fungi</taxon>
        <taxon>Dikarya</taxon>
        <taxon>Basidiomycota</taxon>
        <taxon>Agaricomycotina</taxon>
        <taxon>Agaricomycetes</taxon>
        <taxon>Agaricomycetidae</taxon>
        <taxon>Agaricales</taxon>
        <taxon>Agaricineae</taxon>
        <taxon>Psathyrellaceae</taxon>
        <taxon>Coprinopsis</taxon>
    </lineage>
</organism>
<dbReference type="KEGG" id="cci:CC1G_09039"/>
<keyword evidence="5" id="KW-1185">Reference proteome</keyword>
<feature type="compositionally biased region" description="Low complexity" evidence="3">
    <location>
        <begin position="21"/>
        <end position="32"/>
    </location>
</feature>
<dbReference type="PANTHER" id="PTHR44472">
    <property type="entry name" value="DDB1- AND CUL4-ASSOCIATED FACTOR 4-RELATED"/>
    <property type="match status" value="1"/>
</dbReference>
<dbReference type="AlphaFoldDB" id="A8N9K4"/>
<dbReference type="STRING" id="240176.A8N9K4"/>
<dbReference type="InterPro" id="IPR036322">
    <property type="entry name" value="WD40_repeat_dom_sf"/>
</dbReference>
<gene>
    <name evidence="4" type="ORF">CC1G_09039</name>
</gene>
<name>A8N9K4_COPC7</name>
<dbReference type="OMA" id="IRGWSLH"/>
<evidence type="ECO:0000313" key="4">
    <source>
        <dbReference type="EMBL" id="EAU90357.2"/>
    </source>
</evidence>
<evidence type="ECO:0000256" key="3">
    <source>
        <dbReference type="SAM" id="MobiDB-lite"/>
    </source>
</evidence>
<dbReference type="EMBL" id="AACS02000007">
    <property type="protein sequence ID" value="EAU90357.2"/>
    <property type="molecule type" value="Genomic_DNA"/>
</dbReference>
<dbReference type="GeneID" id="6007981"/>
<sequence>MPKDLPGLYWDPEKNRYFPISSRRPNHSSASSPKPPTFQNAPAVATAPSDNPRKASGPFEVTPKLAMKRRLGRKNLANLNRIMLSSSWNWTDSERIRQCVKLNNIAETSKVAHWEIATLGRATTFCTYPNKPEDHFTGSRWHLLGDSMGWISRCSTPQGILEPETDTDAYGHAVASRSGAGENPPSHWLPWTTELNLQPSGHITSMSMSGSRWVAAGSGKTPRLVFSDIQRLDQMCILTLPKVRDLWTSHLLGEELALGASTRGVYLPSVDHSSSVEFLHTDNDVLSITQDAHLIYTGSRNGTIHRFDKRIGFKHRGQALLEGRFNNRGHQKGQRSPVLKLELMANHSTFAAGILDSGLFISHMNGDLQLFDLRRLSSSANNIEPSIQYHGHINSYKQDLGLAFDIDNGLVYAAGLDCRIRGWNLMSGEPLDPAQSAETTRYTATLNIAQYRANPFIAQFDDPIEALQVTPATYSDKNSGDDIHAIEGTCLWAASGRDLWKWNLGQRGIPSATPWPRR</sequence>
<dbReference type="InterPro" id="IPR015943">
    <property type="entry name" value="WD40/YVTN_repeat-like_dom_sf"/>
</dbReference>
<evidence type="ECO:0008006" key="6">
    <source>
        <dbReference type="Google" id="ProtNLM"/>
    </source>
</evidence>
<protein>
    <recommendedName>
        <fullName evidence="6">WD40 repeat-like protein</fullName>
    </recommendedName>
</protein>
<dbReference type="RefSeq" id="XP_001831510.2">
    <property type="nucleotide sequence ID" value="XM_001831458.2"/>
</dbReference>
<evidence type="ECO:0000313" key="5">
    <source>
        <dbReference type="Proteomes" id="UP000001861"/>
    </source>
</evidence>
<dbReference type="GO" id="GO:0080008">
    <property type="term" value="C:Cul4-RING E3 ubiquitin ligase complex"/>
    <property type="evidence" value="ECO:0007669"/>
    <property type="project" value="TreeGrafter"/>
</dbReference>
<keyword evidence="2" id="KW-0677">Repeat</keyword>
<proteinExistence type="predicted"/>
<dbReference type="InterPro" id="IPR052254">
    <property type="entry name" value="CUL4-DDB1_E3_ligase_receptor"/>
</dbReference>
<dbReference type="HOGENOM" id="CLU_049928_0_0_1"/>
<accession>A8N9K4</accession>
<dbReference type="OrthoDB" id="128867at2759"/>
<dbReference type="VEuPathDB" id="FungiDB:CC1G_09039"/>
<dbReference type="InParanoid" id="A8N9K4"/>
<reference evidence="4 5" key="1">
    <citation type="journal article" date="2010" name="Proc. Natl. Acad. Sci. U.S.A.">
        <title>Insights into evolution of multicellular fungi from the assembled chromosomes of the mushroom Coprinopsis cinerea (Coprinus cinereus).</title>
        <authorList>
            <person name="Stajich J.E."/>
            <person name="Wilke S.K."/>
            <person name="Ahren D."/>
            <person name="Au C.H."/>
            <person name="Birren B.W."/>
            <person name="Borodovsky M."/>
            <person name="Burns C."/>
            <person name="Canback B."/>
            <person name="Casselton L.A."/>
            <person name="Cheng C.K."/>
            <person name="Deng J."/>
            <person name="Dietrich F.S."/>
            <person name="Fargo D.C."/>
            <person name="Farman M.L."/>
            <person name="Gathman A.C."/>
            <person name="Goldberg J."/>
            <person name="Guigo R."/>
            <person name="Hoegger P.J."/>
            <person name="Hooker J.B."/>
            <person name="Huggins A."/>
            <person name="James T.Y."/>
            <person name="Kamada T."/>
            <person name="Kilaru S."/>
            <person name="Kodira C."/>
            <person name="Kues U."/>
            <person name="Kupfer D."/>
            <person name="Kwan H.S."/>
            <person name="Lomsadze A."/>
            <person name="Li W."/>
            <person name="Lilly W.W."/>
            <person name="Ma L.J."/>
            <person name="Mackey A.J."/>
            <person name="Manning G."/>
            <person name="Martin F."/>
            <person name="Muraguchi H."/>
            <person name="Natvig D.O."/>
            <person name="Palmerini H."/>
            <person name="Ramesh M.A."/>
            <person name="Rehmeyer C.J."/>
            <person name="Roe B.A."/>
            <person name="Shenoy N."/>
            <person name="Stanke M."/>
            <person name="Ter-Hovhannisyan V."/>
            <person name="Tunlid A."/>
            <person name="Velagapudi R."/>
            <person name="Vision T.J."/>
            <person name="Zeng Q."/>
            <person name="Zolan M.E."/>
            <person name="Pukkila P.J."/>
        </authorList>
    </citation>
    <scope>NUCLEOTIDE SEQUENCE [LARGE SCALE GENOMIC DNA]</scope>
    <source>
        <strain evidence="5">Okayama-7 / 130 / ATCC MYA-4618 / FGSC 9003</strain>
    </source>
</reference>
<comment type="caution">
    <text evidence="4">The sequence shown here is derived from an EMBL/GenBank/DDBJ whole genome shotgun (WGS) entry which is preliminary data.</text>
</comment>
<dbReference type="Proteomes" id="UP000001861">
    <property type="component" value="Unassembled WGS sequence"/>
</dbReference>
<evidence type="ECO:0000256" key="2">
    <source>
        <dbReference type="ARBA" id="ARBA00022737"/>
    </source>
</evidence>
<dbReference type="Gene3D" id="2.130.10.10">
    <property type="entry name" value="YVTN repeat-like/Quinoprotein amine dehydrogenase"/>
    <property type="match status" value="1"/>
</dbReference>
<keyword evidence="1" id="KW-0853">WD repeat</keyword>
<dbReference type="PANTHER" id="PTHR44472:SF1">
    <property type="entry name" value="DDB1 AND CUL4 ASSOCIATED FACTOR 4"/>
    <property type="match status" value="1"/>
</dbReference>